<evidence type="ECO:0000313" key="3">
    <source>
        <dbReference type="Proteomes" id="UP000007148"/>
    </source>
</evidence>
<feature type="compositionally biased region" description="Polar residues" evidence="1">
    <location>
        <begin position="70"/>
        <end position="104"/>
    </location>
</feature>
<gene>
    <name evidence="2" type="ORF">PIIN_04337</name>
</gene>
<dbReference type="AlphaFoldDB" id="G4TGE9"/>
<proteinExistence type="predicted"/>
<feature type="region of interest" description="Disordered" evidence="1">
    <location>
        <begin position="163"/>
        <end position="209"/>
    </location>
</feature>
<comment type="caution">
    <text evidence="2">The sequence shown here is derived from an EMBL/GenBank/DDBJ whole genome shotgun (WGS) entry which is preliminary data.</text>
</comment>
<feature type="compositionally biased region" description="Polar residues" evidence="1">
    <location>
        <begin position="38"/>
        <end position="50"/>
    </location>
</feature>
<accession>G4TGE9</accession>
<evidence type="ECO:0000313" key="2">
    <source>
        <dbReference type="EMBL" id="CCA70398.1"/>
    </source>
</evidence>
<feature type="compositionally biased region" description="Polar residues" evidence="1">
    <location>
        <begin position="21"/>
        <end position="30"/>
    </location>
</feature>
<dbReference type="EMBL" id="CAFZ01000081">
    <property type="protein sequence ID" value="CCA70398.1"/>
    <property type="molecule type" value="Genomic_DNA"/>
</dbReference>
<keyword evidence="3" id="KW-1185">Reference proteome</keyword>
<protein>
    <submittedName>
        <fullName evidence="2">Uncharacterized protein</fullName>
    </submittedName>
</protein>
<feature type="compositionally biased region" description="Polar residues" evidence="1">
    <location>
        <begin position="1"/>
        <end position="13"/>
    </location>
</feature>
<feature type="region of interest" description="Disordered" evidence="1">
    <location>
        <begin position="1"/>
        <end position="110"/>
    </location>
</feature>
<dbReference type="HOGENOM" id="CLU_077716_0_0_1"/>
<name>G4TGE9_SERID</name>
<reference evidence="2 3" key="1">
    <citation type="journal article" date="2011" name="PLoS Pathog.">
        <title>Endophytic Life Strategies Decoded by Genome and Transcriptome Analyses of the Mutualistic Root Symbiont Piriformospora indica.</title>
        <authorList>
            <person name="Zuccaro A."/>
            <person name="Lahrmann U."/>
            <person name="Guldener U."/>
            <person name="Langen G."/>
            <person name="Pfiffi S."/>
            <person name="Biedenkopf D."/>
            <person name="Wong P."/>
            <person name="Samans B."/>
            <person name="Grimm C."/>
            <person name="Basiewicz M."/>
            <person name="Murat C."/>
            <person name="Martin F."/>
            <person name="Kogel K.H."/>
        </authorList>
    </citation>
    <scope>NUCLEOTIDE SEQUENCE [LARGE SCALE GENOMIC DNA]</scope>
    <source>
        <strain evidence="2 3">DSM 11827</strain>
    </source>
</reference>
<sequence length="370" mass="40001">MNNPFDRATTTASPAAGLNNPFDSDPTNARNRFPDLTAQLSGSPSPQPSYFPQGAIAPTSPWPSAGFYQPSPNFNLSQQQQGLFSPNPTPQFANAFPQQQSQPNSGFVGGGGAFGASGYNSPYGNPQPNNSGFAGGVASGGSYASSFGLSSGAGGSYSQFSPTSGFGSSSLHPQLSQFDPLSPQSQQRPAMQSTNNNSQFQSSFNLQLSGGGNEMDPGSLIYHPRNPAQPNNQMVTGFNGQTTLHIPIRPHSYGPMDHPRHVIAMHRVELEQWDQYGWRQCLNALENLRVAWETFRDDVARVTDIGCPPHENAITLKMKKEASENIDNVTAAYLQMQEVFASYRQSHDPSSKKRVRECLNAGLKSLPDWP</sequence>
<feature type="compositionally biased region" description="Low complexity" evidence="1">
    <location>
        <begin position="192"/>
        <end position="208"/>
    </location>
</feature>
<organism evidence="2 3">
    <name type="scientific">Serendipita indica (strain DSM 11827)</name>
    <name type="common">Root endophyte fungus</name>
    <name type="synonym">Piriformospora indica</name>
    <dbReference type="NCBI Taxonomy" id="1109443"/>
    <lineage>
        <taxon>Eukaryota</taxon>
        <taxon>Fungi</taxon>
        <taxon>Dikarya</taxon>
        <taxon>Basidiomycota</taxon>
        <taxon>Agaricomycotina</taxon>
        <taxon>Agaricomycetes</taxon>
        <taxon>Sebacinales</taxon>
        <taxon>Serendipitaceae</taxon>
        <taxon>Serendipita</taxon>
    </lineage>
</organism>
<dbReference type="Proteomes" id="UP000007148">
    <property type="component" value="Unassembled WGS sequence"/>
</dbReference>
<evidence type="ECO:0000256" key="1">
    <source>
        <dbReference type="SAM" id="MobiDB-lite"/>
    </source>
</evidence>
<dbReference type="InParanoid" id="G4TGE9"/>
<dbReference type="eggNOG" id="ENOG502SSRH">
    <property type="taxonomic scope" value="Eukaryota"/>
</dbReference>
<feature type="compositionally biased region" description="Polar residues" evidence="1">
    <location>
        <begin position="163"/>
        <end position="191"/>
    </location>
</feature>
<dbReference type="OrthoDB" id="3253876at2759"/>
<dbReference type="STRING" id="1109443.G4TGE9"/>